<proteinExistence type="predicted"/>
<accession>A0A0N4VAL8</accession>
<reference evidence="4" key="1">
    <citation type="submission" date="2017-02" db="UniProtKB">
        <authorList>
            <consortium name="WormBaseParasite"/>
        </authorList>
    </citation>
    <scope>IDENTIFICATION</scope>
</reference>
<keyword evidence="1" id="KW-0472">Membrane</keyword>
<sequence length="163" mass="18980">MPTNSVITLFLGRNCLNLQINVTFQSITRSGQAKKKVLEGNGQLEFSKSQAYYGADREVNVTPIFKYDYFQSHKFRRTRACIWLASVLAAFVYFYYLREPSDIDSLLNCPPYVLTAECERRELRKKIADARKRGKNTVLLEEELEFIDVKEQAMKKQYLDSQV</sequence>
<organism evidence="4">
    <name type="scientific">Enterobius vermicularis</name>
    <name type="common">Human pinworm</name>
    <dbReference type="NCBI Taxonomy" id="51028"/>
    <lineage>
        <taxon>Eukaryota</taxon>
        <taxon>Metazoa</taxon>
        <taxon>Ecdysozoa</taxon>
        <taxon>Nematoda</taxon>
        <taxon>Chromadorea</taxon>
        <taxon>Rhabditida</taxon>
        <taxon>Spirurina</taxon>
        <taxon>Oxyuridomorpha</taxon>
        <taxon>Oxyuroidea</taxon>
        <taxon>Oxyuridae</taxon>
        <taxon>Enterobius</taxon>
    </lineage>
</organism>
<dbReference type="OrthoDB" id="5783753at2759"/>
<evidence type="ECO:0000313" key="2">
    <source>
        <dbReference type="EMBL" id="VDD92282.1"/>
    </source>
</evidence>
<protein>
    <submittedName>
        <fullName evidence="2 4">Uncharacterized protein</fullName>
    </submittedName>
</protein>
<dbReference type="STRING" id="51028.A0A0N4VAL8"/>
<dbReference type="AlphaFoldDB" id="A0A0N4VAL8"/>
<reference evidence="2 3" key="2">
    <citation type="submission" date="2018-10" db="EMBL/GenBank/DDBJ databases">
        <authorList>
            <consortium name="Pathogen Informatics"/>
        </authorList>
    </citation>
    <scope>NUCLEOTIDE SEQUENCE [LARGE SCALE GENOMIC DNA]</scope>
</reference>
<keyword evidence="1" id="KW-1133">Transmembrane helix</keyword>
<dbReference type="EMBL" id="UXUI01008749">
    <property type="protein sequence ID" value="VDD92282.1"/>
    <property type="molecule type" value="Genomic_DNA"/>
</dbReference>
<evidence type="ECO:0000313" key="3">
    <source>
        <dbReference type="Proteomes" id="UP000274131"/>
    </source>
</evidence>
<keyword evidence="3" id="KW-1185">Reference proteome</keyword>
<feature type="transmembrane region" description="Helical" evidence="1">
    <location>
        <begin position="80"/>
        <end position="97"/>
    </location>
</feature>
<keyword evidence="1" id="KW-0812">Transmembrane</keyword>
<name>A0A0N4VAL8_ENTVE</name>
<evidence type="ECO:0000256" key="1">
    <source>
        <dbReference type="SAM" id="Phobius"/>
    </source>
</evidence>
<gene>
    <name evidence="2" type="ORF">EVEC_LOCUS7033</name>
</gene>
<dbReference type="WBParaSite" id="EVEC_0000753101-mRNA-1">
    <property type="protein sequence ID" value="EVEC_0000753101-mRNA-1"/>
    <property type="gene ID" value="EVEC_0000753101"/>
</dbReference>
<dbReference type="Proteomes" id="UP000274131">
    <property type="component" value="Unassembled WGS sequence"/>
</dbReference>
<evidence type="ECO:0000313" key="4">
    <source>
        <dbReference type="WBParaSite" id="EVEC_0000753101-mRNA-1"/>
    </source>
</evidence>